<reference evidence="2 3" key="1">
    <citation type="submission" date="2023-06" db="EMBL/GenBank/DDBJ databases">
        <authorList>
            <person name="Yushchuk O."/>
            <person name="Binda E."/>
            <person name="Ruckert-Reed C."/>
            <person name="Fedorenko V."/>
            <person name="Kalinowski J."/>
            <person name="Marinelli F."/>
        </authorList>
    </citation>
    <scope>NUCLEOTIDE SEQUENCE [LARGE SCALE GENOMIC DNA]</scope>
    <source>
        <strain evidence="2 3">NRRL 3884</strain>
    </source>
</reference>
<protein>
    <submittedName>
        <fullName evidence="2">Uncharacterized protein</fullName>
    </submittedName>
</protein>
<feature type="region of interest" description="Disordered" evidence="1">
    <location>
        <begin position="67"/>
        <end position="86"/>
    </location>
</feature>
<sequence>MSDRRTTAAPGNSEAIMNHVRPDVPCIDGTCNAENVHQRAEKVAVPDFDYMSSPMVAMVDGIFHIDPEAPPLPRRRHRPRPEQYHH</sequence>
<gene>
    <name evidence="2" type="ORF">ACTOB_006626</name>
</gene>
<accession>A0ABY8WB45</accession>
<proteinExistence type="predicted"/>
<evidence type="ECO:0000313" key="3">
    <source>
        <dbReference type="Proteomes" id="UP001240150"/>
    </source>
</evidence>
<dbReference type="Proteomes" id="UP001240150">
    <property type="component" value="Chromosome"/>
</dbReference>
<evidence type="ECO:0000313" key="2">
    <source>
        <dbReference type="EMBL" id="WIM94592.1"/>
    </source>
</evidence>
<dbReference type="RefSeq" id="WP_284915816.1">
    <property type="nucleotide sequence ID" value="NZ_CP126980.1"/>
</dbReference>
<evidence type="ECO:0000256" key="1">
    <source>
        <dbReference type="SAM" id="MobiDB-lite"/>
    </source>
</evidence>
<keyword evidence="3" id="KW-1185">Reference proteome</keyword>
<organism evidence="2 3">
    <name type="scientific">Actinoplanes oblitus</name>
    <dbReference type="NCBI Taxonomy" id="3040509"/>
    <lineage>
        <taxon>Bacteria</taxon>
        <taxon>Bacillati</taxon>
        <taxon>Actinomycetota</taxon>
        <taxon>Actinomycetes</taxon>
        <taxon>Micromonosporales</taxon>
        <taxon>Micromonosporaceae</taxon>
        <taxon>Actinoplanes</taxon>
    </lineage>
</organism>
<name>A0ABY8WB45_9ACTN</name>
<dbReference type="EMBL" id="CP126980">
    <property type="protein sequence ID" value="WIM94592.1"/>
    <property type="molecule type" value="Genomic_DNA"/>
</dbReference>